<dbReference type="PANTHER" id="PTHR22835">
    <property type="entry name" value="ZINC FINGER FYVE DOMAIN CONTAINING PROTEIN"/>
    <property type="match status" value="1"/>
</dbReference>
<reference evidence="5" key="1">
    <citation type="submission" date="2020-06" db="EMBL/GenBank/DDBJ databases">
        <authorList>
            <person name="Li T."/>
            <person name="Hu X."/>
            <person name="Zhang T."/>
            <person name="Song X."/>
            <person name="Zhang H."/>
            <person name="Dai N."/>
            <person name="Sheng W."/>
            <person name="Hou X."/>
            <person name="Wei L."/>
        </authorList>
    </citation>
    <scope>NUCLEOTIDE SEQUENCE</scope>
    <source>
        <strain evidence="5">KEN8</strain>
        <tissue evidence="5">Leaf</tissue>
    </source>
</reference>
<evidence type="ECO:0000256" key="3">
    <source>
        <dbReference type="ARBA" id="ARBA00022801"/>
    </source>
</evidence>
<evidence type="ECO:0000256" key="1">
    <source>
        <dbReference type="ARBA" id="ARBA00008668"/>
    </source>
</evidence>
<dbReference type="CDD" id="cd01837">
    <property type="entry name" value="SGNH_plant_lipase_like"/>
    <property type="match status" value="2"/>
</dbReference>
<organism evidence="5">
    <name type="scientific">Sesamum calycinum</name>
    <dbReference type="NCBI Taxonomy" id="2727403"/>
    <lineage>
        <taxon>Eukaryota</taxon>
        <taxon>Viridiplantae</taxon>
        <taxon>Streptophyta</taxon>
        <taxon>Embryophyta</taxon>
        <taxon>Tracheophyta</taxon>
        <taxon>Spermatophyta</taxon>
        <taxon>Magnoliopsida</taxon>
        <taxon>eudicotyledons</taxon>
        <taxon>Gunneridae</taxon>
        <taxon>Pentapetalae</taxon>
        <taxon>asterids</taxon>
        <taxon>lamiids</taxon>
        <taxon>Lamiales</taxon>
        <taxon>Pedaliaceae</taxon>
        <taxon>Sesamum</taxon>
    </lineage>
</organism>
<dbReference type="InterPro" id="IPR036514">
    <property type="entry name" value="SGNH_hydro_sf"/>
</dbReference>
<dbReference type="Pfam" id="PF00657">
    <property type="entry name" value="Lipase_GDSL"/>
    <property type="match status" value="2"/>
</dbReference>
<keyword evidence="4" id="KW-0325">Glycoprotein</keyword>
<reference evidence="5" key="2">
    <citation type="journal article" date="2024" name="Plant">
        <title>Genomic evolution and insights into agronomic trait innovations of Sesamum species.</title>
        <authorList>
            <person name="Miao H."/>
            <person name="Wang L."/>
            <person name="Qu L."/>
            <person name="Liu H."/>
            <person name="Sun Y."/>
            <person name="Le M."/>
            <person name="Wang Q."/>
            <person name="Wei S."/>
            <person name="Zheng Y."/>
            <person name="Lin W."/>
            <person name="Duan Y."/>
            <person name="Cao H."/>
            <person name="Xiong S."/>
            <person name="Wang X."/>
            <person name="Wei L."/>
            <person name="Li C."/>
            <person name="Ma Q."/>
            <person name="Ju M."/>
            <person name="Zhao R."/>
            <person name="Li G."/>
            <person name="Mu C."/>
            <person name="Tian Q."/>
            <person name="Mei H."/>
            <person name="Zhang T."/>
            <person name="Gao T."/>
            <person name="Zhang H."/>
        </authorList>
    </citation>
    <scope>NUCLEOTIDE SEQUENCE</scope>
    <source>
        <strain evidence="5">KEN8</strain>
    </source>
</reference>
<keyword evidence="3" id="KW-0378">Hydrolase</keyword>
<dbReference type="InterPro" id="IPR035669">
    <property type="entry name" value="SGNH_plant_lipase-like"/>
</dbReference>
<gene>
    <name evidence="5" type="ORF">Scaly_1299700</name>
</gene>
<dbReference type="EMBL" id="JACGWM010000007">
    <property type="protein sequence ID" value="KAL0363445.1"/>
    <property type="molecule type" value="Genomic_DNA"/>
</dbReference>
<sequence length="731" mass="79839">MTKQLIAMAAKLFSPLIFVACTILILSYKFSFASASCFSSIISFGDSIADTGNAHYLLPESGRPPFFTLPPYGETFFNHPTGRCSDGRLIIDFIAEELGLPFVAPFIQGGRNGNVDSSSFRYGVNFAVVGATALEDSFFDERGVTIPIANASLVAQLRWFNLFLSKICPTTSSDCKGFIETSLVLVGEIGGNDYNHALLRGVKEAEVRSFVPHVVNIIGSAITELINLGAVTLMVPGNFPIGCSSAYLTYFSTGNEDDYESATGCIKWLNRFAQYHNELLKEELARIRQLHPHTTIIYADYYNAVMNLYRSPILHGFAGGALVACCGGGGPYNVNLSVYCGDPPSKTCDDPSLYVSWDGLHFTEAAYKWIALGTVSCSSPLKYDSIFSFGDSLADTGNFLRSGALKFPVIGKLPYGETFFHHGTGRCSDGRLIVDFIAEAYGLPYLRPYLALAKGEKVEHGVNFAVAGATALDAKFFYDRKIGQILWTNDSLSVQLGWFNNLKSTLCSTKQDCAKYFKRSLFLVGEIGGNDYNYPFFVGGNVTQLKALVPAVVETIAAATSTLIEEGAAELVVAGNLPIGCNAVYLTLFQTDDRRAYDKNGCLKAHNAFSKYHNSQLKLALQDLRQKYPHARISYADYYGASKRFFHVPKRYGFKDGSLVACCGGGGPYNFNNSARCGHTGSRACLDPKAHVNWDGIHLTEAAYRYISMGLINGSFIKLPNEFVASSPVLR</sequence>
<evidence type="ECO:0000256" key="4">
    <source>
        <dbReference type="ARBA" id="ARBA00023180"/>
    </source>
</evidence>
<dbReference type="GO" id="GO:0016788">
    <property type="term" value="F:hydrolase activity, acting on ester bonds"/>
    <property type="evidence" value="ECO:0007669"/>
    <property type="project" value="InterPro"/>
</dbReference>
<protein>
    <submittedName>
        <fullName evidence="5">GDSL esterase/lipase</fullName>
    </submittedName>
</protein>
<evidence type="ECO:0000256" key="2">
    <source>
        <dbReference type="ARBA" id="ARBA00022729"/>
    </source>
</evidence>
<dbReference type="SUPFAM" id="SSF52266">
    <property type="entry name" value="SGNH hydrolase"/>
    <property type="match status" value="2"/>
</dbReference>
<dbReference type="AlphaFoldDB" id="A0AAW2Q7G1"/>
<dbReference type="Gene3D" id="3.40.50.1110">
    <property type="entry name" value="SGNH hydrolase"/>
    <property type="match status" value="2"/>
</dbReference>
<comment type="similarity">
    <text evidence="1">Belongs to the 'GDSL' lipolytic enzyme family.</text>
</comment>
<evidence type="ECO:0000313" key="5">
    <source>
        <dbReference type="EMBL" id="KAL0363445.1"/>
    </source>
</evidence>
<dbReference type="InterPro" id="IPR001087">
    <property type="entry name" value="GDSL"/>
</dbReference>
<accession>A0AAW2Q7G1</accession>
<comment type="caution">
    <text evidence="5">The sequence shown here is derived from an EMBL/GenBank/DDBJ whole genome shotgun (WGS) entry which is preliminary data.</text>
</comment>
<proteinExistence type="inferred from homology"/>
<keyword evidence="2" id="KW-0732">Signal</keyword>
<name>A0AAW2Q7G1_9LAMI</name>
<dbReference type="PANTHER" id="PTHR22835:SF683">
    <property type="entry name" value="OS05G0506800 PROTEIN"/>
    <property type="match status" value="1"/>
</dbReference>